<feature type="binding site" evidence="7">
    <location>
        <position position="71"/>
    </location>
    <ligand>
        <name>ATP</name>
        <dbReference type="ChEBI" id="CHEBI:30616"/>
    </ligand>
</feature>
<feature type="binding site" evidence="7">
    <location>
        <begin position="170"/>
        <end position="171"/>
    </location>
    <ligand>
        <name>ATP</name>
        <dbReference type="ChEBI" id="CHEBI:30616"/>
    </ligand>
</feature>
<keyword evidence="3 7" id="KW-0547">Nucleotide-binding</keyword>
<evidence type="ECO:0000256" key="1">
    <source>
        <dbReference type="ARBA" id="ARBA00022527"/>
    </source>
</evidence>
<dbReference type="InterPro" id="IPR000719">
    <property type="entry name" value="Prot_kinase_dom"/>
</dbReference>
<dbReference type="PROSITE" id="PS50011">
    <property type="entry name" value="PROTEIN_KINASE_DOM"/>
    <property type="match status" value="1"/>
</dbReference>
<dbReference type="GO" id="GO:0005524">
    <property type="term" value="F:ATP binding"/>
    <property type="evidence" value="ECO:0007669"/>
    <property type="project" value="UniProtKB-KW"/>
</dbReference>
<dbReference type="GO" id="GO:0004674">
    <property type="term" value="F:protein serine/threonine kinase activity"/>
    <property type="evidence" value="ECO:0007669"/>
    <property type="project" value="UniProtKB-KW"/>
</dbReference>
<feature type="cross-link" description="Glycyl lysine isopeptide (Lys-Gly) (interchain with G-Cter in SUMO2)" evidence="8">
    <location>
        <position position="168"/>
    </location>
</feature>
<keyword evidence="2" id="KW-0808">Transferase</keyword>
<keyword evidence="11" id="KW-1185">Reference proteome</keyword>
<feature type="binding site" evidence="7">
    <location>
        <position position="184"/>
    </location>
    <ligand>
        <name>ATP</name>
        <dbReference type="ChEBI" id="CHEBI:30616"/>
    </ligand>
</feature>
<dbReference type="PANTHER" id="PTHR24350">
    <property type="entry name" value="SERINE/THREONINE-PROTEIN KINASE IAL-RELATED"/>
    <property type="match status" value="1"/>
</dbReference>
<dbReference type="InterPro" id="IPR011009">
    <property type="entry name" value="Kinase-like_dom_sf"/>
</dbReference>
<gene>
    <name evidence="10" type="ORF">GPECTOR_12g481</name>
</gene>
<dbReference type="Pfam" id="PF00069">
    <property type="entry name" value="Pkinase"/>
    <property type="match status" value="1"/>
</dbReference>
<evidence type="ECO:0000313" key="10">
    <source>
        <dbReference type="EMBL" id="KXZ51518.1"/>
    </source>
</evidence>
<evidence type="ECO:0000256" key="7">
    <source>
        <dbReference type="PIRSR" id="PIRSR630616-2"/>
    </source>
</evidence>
<dbReference type="EMBL" id="LSYV01000013">
    <property type="protein sequence ID" value="KXZ51518.1"/>
    <property type="molecule type" value="Genomic_DNA"/>
</dbReference>
<dbReference type="PROSITE" id="PS00108">
    <property type="entry name" value="PROTEIN_KINASE_ST"/>
    <property type="match status" value="1"/>
</dbReference>
<dbReference type="FunFam" id="1.10.510.10:FF:000813">
    <property type="entry name" value="Aurora-like kinase"/>
    <property type="match status" value="1"/>
</dbReference>
<evidence type="ECO:0000256" key="8">
    <source>
        <dbReference type="PIRSR" id="PIRSR630616-3"/>
    </source>
</evidence>
<keyword evidence="5 7" id="KW-0067">ATP-binding</keyword>
<sequence length="318" mass="35430">MQRVSLDCTPPAPKSTGEGFLLAVNPGVPAAMRRHRWSLQDYIVSRRLYKGSTSAVYKATCRFSGAQVALKVYFLSRVPANVLHMILREIKIHTELVHDNIIALHAAFQEERRLVLVQEFAARGDLHEIFRAMERPITETELASLVLTPFLDALCHLHSKGICHRDIKPENILLTQDWRCVIADFGVSVDLAEERAVTRAGTLEYMAPEVERCPLKMYPNENKEKSHLAYTTAVDIWATGVLAYELLIGFPPFRVDGAAPSAPSAARGPLHFPHSVSAVARDFIRAALADHPEDRPTAFELRQHPWLAAAANANGSRD</sequence>
<reference evidence="11" key="1">
    <citation type="journal article" date="2016" name="Nat. Commun.">
        <title>The Gonium pectorale genome demonstrates co-option of cell cycle regulation during the evolution of multicellularity.</title>
        <authorList>
            <person name="Hanschen E.R."/>
            <person name="Marriage T.N."/>
            <person name="Ferris P.J."/>
            <person name="Hamaji T."/>
            <person name="Toyoda A."/>
            <person name="Fujiyama A."/>
            <person name="Neme R."/>
            <person name="Noguchi H."/>
            <person name="Minakuchi Y."/>
            <person name="Suzuki M."/>
            <person name="Kawai-Toyooka H."/>
            <person name="Smith D.R."/>
            <person name="Sparks H."/>
            <person name="Anderson J."/>
            <person name="Bakaric R."/>
            <person name="Luria V."/>
            <person name="Karger A."/>
            <person name="Kirschner M.W."/>
            <person name="Durand P.M."/>
            <person name="Michod R.E."/>
            <person name="Nozaki H."/>
            <person name="Olson B.J."/>
        </authorList>
    </citation>
    <scope>NUCLEOTIDE SEQUENCE [LARGE SCALE GENOMIC DNA]</scope>
    <source>
        <strain evidence="11">NIES-2863</strain>
    </source>
</reference>
<keyword evidence="1" id="KW-0723">Serine/threonine-protein kinase</keyword>
<evidence type="ECO:0000256" key="2">
    <source>
        <dbReference type="ARBA" id="ARBA00022679"/>
    </source>
</evidence>
<comment type="caution">
    <text evidence="10">The sequence shown here is derived from an EMBL/GenBank/DDBJ whole genome shotgun (WGS) entry which is preliminary data.</text>
</comment>
<feature type="binding site" evidence="7">
    <location>
        <begin position="119"/>
        <end position="121"/>
    </location>
    <ligand>
        <name>ATP</name>
        <dbReference type="ChEBI" id="CHEBI:30616"/>
    </ligand>
</feature>
<evidence type="ECO:0000256" key="3">
    <source>
        <dbReference type="ARBA" id="ARBA00022741"/>
    </source>
</evidence>
<evidence type="ECO:0000259" key="9">
    <source>
        <dbReference type="PROSITE" id="PS50011"/>
    </source>
</evidence>
<dbReference type="AlphaFoldDB" id="A0A150GP51"/>
<evidence type="ECO:0000256" key="6">
    <source>
        <dbReference type="PIRSR" id="PIRSR630616-1"/>
    </source>
</evidence>
<dbReference type="Gene3D" id="1.10.510.10">
    <property type="entry name" value="Transferase(Phosphotransferase) domain 1"/>
    <property type="match status" value="1"/>
</dbReference>
<dbReference type="InterPro" id="IPR030616">
    <property type="entry name" value="Aur-like"/>
</dbReference>
<dbReference type="STRING" id="33097.A0A150GP51"/>
<proteinExistence type="predicted"/>
<feature type="active site" description="Proton acceptor" evidence="6">
    <location>
        <position position="166"/>
    </location>
</feature>
<organism evidence="10 11">
    <name type="scientific">Gonium pectorale</name>
    <name type="common">Green alga</name>
    <dbReference type="NCBI Taxonomy" id="33097"/>
    <lineage>
        <taxon>Eukaryota</taxon>
        <taxon>Viridiplantae</taxon>
        <taxon>Chlorophyta</taxon>
        <taxon>core chlorophytes</taxon>
        <taxon>Chlorophyceae</taxon>
        <taxon>CS clade</taxon>
        <taxon>Chlamydomonadales</taxon>
        <taxon>Volvocaceae</taxon>
        <taxon>Gonium</taxon>
    </lineage>
</organism>
<dbReference type="SMART" id="SM00220">
    <property type="entry name" value="S_TKc"/>
    <property type="match status" value="1"/>
</dbReference>
<protein>
    <recommendedName>
        <fullName evidence="9">Protein kinase domain-containing protein</fullName>
    </recommendedName>
</protein>
<evidence type="ECO:0000256" key="5">
    <source>
        <dbReference type="ARBA" id="ARBA00022840"/>
    </source>
</evidence>
<dbReference type="SUPFAM" id="SSF56112">
    <property type="entry name" value="Protein kinase-like (PK-like)"/>
    <property type="match status" value="1"/>
</dbReference>
<feature type="domain" description="Protein kinase" evidence="9">
    <location>
        <begin position="42"/>
        <end position="307"/>
    </location>
</feature>
<dbReference type="Proteomes" id="UP000075714">
    <property type="component" value="Unassembled WGS sequence"/>
</dbReference>
<evidence type="ECO:0000313" key="11">
    <source>
        <dbReference type="Proteomes" id="UP000075714"/>
    </source>
</evidence>
<evidence type="ECO:0000256" key="4">
    <source>
        <dbReference type="ARBA" id="ARBA00022777"/>
    </source>
</evidence>
<dbReference type="OrthoDB" id="377346at2759"/>
<name>A0A150GP51_GONPE</name>
<dbReference type="InterPro" id="IPR008271">
    <property type="entry name" value="Ser/Thr_kinase_AS"/>
</dbReference>
<accession>A0A150GP51</accession>
<keyword evidence="4" id="KW-0418">Kinase</keyword>